<dbReference type="Proteomes" id="UP001160499">
    <property type="component" value="Unassembled WGS sequence"/>
</dbReference>
<proteinExistence type="predicted"/>
<comment type="caution">
    <text evidence="1">The sequence shown here is derived from an EMBL/GenBank/DDBJ whole genome shotgun (WGS) entry which is preliminary data.</text>
</comment>
<reference evidence="1 2" key="1">
    <citation type="submission" date="2023-04" db="EMBL/GenBank/DDBJ databases">
        <title>Forest soil microbial communities from Buena Vista Peninsula, Colon Province, Panama.</title>
        <authorList>
            <person name="Bouskill N."/>
        </authorList>
    </citation>
    <scope>NUCLEOTIDE SEQUENCE [LARGE SCALE GENOMIC DNA]</scope>
    <source>
        <strain evidence="1 2">GGS1</strain>
    </source>
</reference>
<dbReference type="RefSeq" id="WP_348538936.1">
    <property type="nucleotide sequence ID" value="NZ_JARXVH010000010.1"/>
</dbReference>
<evidence type="ECO:0000313" key="1">
    <source>
        <dbReference type="EMBL" id="MDH6218811.1"/>
    </source>
</evidence>
<gene>
    <name evidence="1" type="ORF">M2283_006145</name>
</gene>
<accession>A0ABT6LR62</accession>
<dbReference type="EMBL" id="JARXVH010000010">
    <property type="protein sequence ID" value="MDH6218811.1"/>
    <property type="molecule type" value="Genomic_DNA"/>
</dbReference>
<keyword evidence="2" id="KW-1185">Reference proteome</keyword>
<name>A0ABT6LR62_9ACTN</name>
<sequence length="103" mass="11686">MAESRIAGLWGVEEDQHGRMYTGEQRGVFLDFLRSRLAAKPGAAAADMLLRRQDPAVEELMALAAAEIRDREQFVLIAEQRVAYEKVMSAVRKAKRSNHKQSW</sequence>
<evidence type="ECO:0000313" key="2">
    <source>
        <dbReference type="Proteomes" id="UP001160499"/>
    </source>
</evidence>
<protein>
    <submittedName>
        <fullName evidence="1">Uncharacterized protein</fullName>
    </submittedName>
</protein>
<organism evidence="1 2">
    <name type="scientific">Streptomyces pseudovenezuelae</name>
    <dbReference type="NCBI Taxonomy" id="67350"/>
    <lineage>
        <taxon>Bacteria</taxon>
        <taxon>Bacillati</taxon>
        <taxon>Actinomycetota</taxon>
        <taxon>Actinomycetes</taxon>
        <taxon>Kitasatosporales</taxon>
        <taxon>Streptomycetaceae</taxon>
        <taxon>Streptomyces</taxon>
        <taxon>Streptomyces aurantiacus group</taxon>
    </lineage>
</organism>